<keyword evidence="1" id="KW-0732">Signal</keyword>
<protein>
    <recommendedName>
        <fullName evidence="4">Haemolysin activator HlyB C-terminal domain-containing protein</fullName>
    </recommendedName>
</protein>
<accession>A0ABX5LN05</accession>
<dbReference type="RefSeq" id="WP_109587215.1">
    <property type="nucleotide sequence ID" value="NZ_QGHD01000003.1"/>
</dbReference>
<evidence type="ECO:0000313" key="2">
    <source>
        <dbReference type="EMBL" id="PWL03784.1"/>
    </source>
</evidence>
<comment type="caution">
    <text evidence="2">The sequence shown here is derived from an EMBL/GenBank/DDBJ whole genome shotgun (WGS) entry which is preliminary data.</text>
</comment>
<dbReference type="EMBL" id="QGHD01000003">
    <property type="protein sequence ID" value="PWL03784.1"/>
    <property type="molecule type" value="Genomic_DNA"/>
</dbReference>
<sequence length="582" mass="67328">MKILIAILSLAIYAAAVTPEPMFVQPTADSLEYFRVDSIAVYPGDAFDDSKAYTWADSLVYHIGNTIHIETRESVVRKLVLFDVGDTVNLYELIESEKNLRSQAYIADAHITREISADGKNILRVKTSDTWTLTVPLSLERPSDGPVYYGVGIWENNFLGFGQTIGVYYSHDEFRDRFMALYNNSNFLFRNNRLEVSVSDNTDGYTNYFTMYKPYLSRSKNEWAYTFAEYMDKQDVKYYWTGKLPTKKVSVAVADTVKEELPNYNRKHGNRVIRVNGLEEDSTSFRIGHSFGSEEFKIYLNLSYDYHRLGRSYKNTSRYLFLEDNRAYALDSSDVKHWIPDMVDSRFGLSFTFSRIRYDRLTNFRHAKWTEDVDKGYSVKIGASKNFTALGATDNDWRFDYKIYLALGSRMHHLMLSAWSYFYVTDDSRRDIYERISAEYIWRSNEWFSTQLLGYMDTYKRAAFGKQLSLGGLSNQEFYGFPTYLYTGQARFYGQIEERFFPHFEIGTVAPVFAAFFKAGETSSAVHEFEPDDLTYIAGVGVRFAMTKSVTKLVNHLNFSWPLNGPLKSSKPRISLIALFSL</sequence>
<evidence type="ECO:0000256" key="1">
    <source>
        <dbReference type="SAM" id="SignalP"/>
    </source>
</evidence>
<reference evidence="2 3" key="1">
    <citation type="submission" date="2018-05" db="EMBL/GenBank/DDBJ databases">
        <title>Animal gut microbial communities from fecal samples from Wisconsin, USA.</title>
        <authorList>
            <person name="Neumann A."/>
        </authorList>
    </citation>
    <scope>NUCLEOTIDE SEQUENCE [LARGE SCALE GENOMIC DNA]</scope>
    <source>
        <strain evidence="2 3">UWS4</strain>
    </source>
</reference>
<dbReference type="Proteomes" id="UP000245523">
    <property type="component" value="Unassembled WGS sequence"/>
</dbReference>
<evidence type="ECO:0000313" key="3">
    <source>
        <dbReference type="Proteomes" id="UP000245523"/>
    </source>
</evidence>
<gene>
    <name evidence="2" type="ORF">B0H50_10378</name>
</gene>
<name>A0ABX5LN05_9BACT</name>
<feature type="signal peptide" evidence="1">
    <location>
        <begin position="1"/>
        <end position="16"/>
    </location>
</feature>
<proteinExistence type="predicted"/>
<feature type="chain" id="PRO_5045304188" description="Haemolysin activator HlyB C-terminal domain-containing protein" evidence="1">
    <location>
        <begin position="17"/>
        <end position="582"/>
    </location>
</feature>
<evidence type="ECO:0008006" key="4">
    <source>
        <dbReference type="Google" id="ProtNLM"/>
    </source>
</evidence>
<keyword evidence="3" id="KW-1185">Reference proteome</keyword>
<organism evidence="2 3">
    <name type="scientific">Hallerella porci</name>
    <dbReference type="NCBI Taxonomy" id="1945871"/>
    <lineage>
        <taxon>Bacteria</taxon>
        <taxon>Pseudomonadati</taxon>
        <taxon>Fibrobacterota</taxon>
        <taxon>Fibrobacteria</taxon>
        <taxon>Fibrobacterales</taxon>
        <taxon>Fibrobacteraceae</taxon>
        <taxon>Hallerella</taxon>
    </lineage>
</organism>